<keyword evidence="7" id="KW-1185">Reference proteome</keyword>
<dbReference type="STRING" id="35608.A0A2U1NTE1"/>
<evidence type="ECO:0000256" key="4">
    <source>
        <dbReference type="SAM" id="Coils"/>
    </source>
</evidence>
<gene>
    <name evidence="6" type="ORF">CTI12_AA230390</name>
</gene>
<proteinExistence type="predicted"/>
<dbReference type="AlphaFoldDB" id="A0A2U1NTE1"/>
<dbReference type="PANTHER" id="PTHR42647:SF5">
    <property type="entry name" value="SBP (S-RIBONUCLEASE BINDING PROTEIN) FAMILY PROTEIN"/>
    <property type="match status" value="1"/>
</dbReference>
<reference evidence="6 7" key="1">
    <citation type="journal article" date="2018" name="Mol. Plant">
        <title>The genome of Artemisia annua provides insight into the evolution of Asteraceae family and artemisinin biosynthesis.</title>
        <authorList>
            <person name="Shen Q."/>
            <person name="Zhang L."/>
            <person name="Liao Z."/>
            <person name="Wang S."/>
            <person name="Yan T."/>
            <person name="Shi P."/>
            <person name="Liu M."/>
            <person name="Fu X."/>
            <person name="Pan Q."/>
            <person name="Wang Y."/>
            <person name="Lv Z."/>
            <person name="Lu X."/>
            <person name="Zhang F."/>
            <person name="Jiang W."/>
            <person name="Ma Y."/>
            <person name="Chen M."/>
            <person name="Hao X."/>
            <person name="Li L."/>
            <person name="Tang Y."/>
            <person name="Lv G."/>
            <person name="Zhou Y."/>
            <person name="Sun X."/>
            <person name="Brodelius P.E."/>
            <person name="Rose J.K.C."/>
            <person name="Tang K."/>
        </authorList>
    </citation>
    <scope>NUCLEOTIDE SEQUENCE [LARGE SCALE GENOMIC DNA]</scope>
    <source>
        <strain evidence="7">cv. Huhao1</strain>
        <tissue evidence="6">Leaf</tissue>
    </source>
</reference>
<dbReference type="EMBL" id="PKPP01002223">
    <property type="protein sequence ID" value="PWA76772.1"/>
    <property type="molecule type" value="Genomic_DNA"/>
</dbReference>
<organism evidence="6 7">
    <name type="scientific">Artemisia annua</name>
    <name type="common">Sweet wormwood</name>
    <dbReference type="NCBI Taxonomy" id="35608"/>
    <lineage>
        <taxon>Eukaryota</taxon>
        <taxon>Viridiplantae</taxon>
        <taxon>Streptophyta</taxon>
        <taxon>Embryophyta</taxon>
        <taxon>Tracheophyta</taxon>
        <taxon>Spermatophyta</taxon>
        <taxon>Magnoliopsida</taxon>
        <taxon>eudicotyledons</taxon>
        <taxon>Gunneridae</taxon>
        <taxon>Pentapetalae</taxon>
        <taxon>asterids</taxon>
        <taxon>campanulids</taxon>
        <taxon>Asterales</taxon>
        <taxon>Asteraceae</taxon>
        <taxon>Asteroideae</taxon>
        <taxon>Anthemideae</taxon>
        <taxon>Artemisiinae</taxon>
        <taxon>Artemisia</taxon>
    </lineage>
</organism>
<evidence type="ECO:0000313" key="6">
    <source>
        <dbReference type="EMBL" id="PWA76772.1"/>
    </source>
</evidence>
<keyword evidence="3" id="KW-0862">Zinc</keyword>
<keyword evidence="1" id="KW-0479">Metal-binding</keyword>
<dbReference type="Pfam" id="PF13920">
    <property type="entry name" value="zf-C3HC4_3"/>
    <property type="match status" value="1"/>
</dbReference>
<evidence type="ECO:0000256" key="3">
    <source>
        <dbReference type="ARBA" id="ARBA00022833"/>
    </source>
</evidence>
<dbReference type="Proteomes" id="UP000245207">
    <property type="component" value="Unassembled WGS sequence"/>
</dbReference>
<comment type="caution">
    <text evidence="6">The sequence shown here is derived from an EMBL/GenBank/DDBJ whole genome shotgun (WGS) entry which is preliminary data.</text>
</comment>
<dbReference type="Gene3D" id="3.30.40.10">
    <property type="entry name" value="Zinc/RING finger domain, C3HC4 (zinc finger)"/>
    <property type="match status" value="1"/>
</dbReference>
<feature type="compositionally biased region" description="Basic residues" evidence="5">
    <location>
        <begin position="1"/>
        <end position="11"/>
    </location>
</feature>
<dbReference type="InterPro" id="IPR013083">
    <property type="entry name" value="Znf_RING/FYVE/PHD"/>
</dbReference>
<feature type="region of interest" description="Disordered" evidence="5">
    <location>
        <begin position="1"/>
        <end position="20"/>
    </location>
</feature>
<protein>
    <submittedName>
        <fullName evidence="6">Zinc finger, RING/FYVE/PHD-type</fullName>
    </submittedName>
</protein>
<dbReference type="GO" id="GO:0004842">
    <property type="term" value="F:ubiquitin-protein transferase activity"/>
    <property type="evidence" value="ECO:0007669"/>
    <property type="project" value="TreeGrafter"/>
</dbReference>
<evidence type="ECO:0000256" key="1">
    <source>
        <dbReference type="ARBA" id="ARBA00022723"/>
    </source>
</evidence>
<sequence length="229" mass="26319">MPPRNIVKKTKQVGGESSAAASKRRRIELWDPFATNFPLSAHLLNQPPPTQTTGAGLHQDEEQTADDGLISSLIPQQNFIMEYHMARMQQSVKDLWRRNLTSELNKLKDLEATLQEKEQQVVKFRDLYYSSVEKAFRLEETLRLSIEGERVSNLSAIREEEVESCLVDINSAAYRMDTKCWNCQTRPATILWFPCRHLCVCLMCGRRVKTCPMCGVHKTETLLINTPRH</sequence>
<name>A0A2U1NTE1_ARTAN</name>
<dbReference type="GO" id="GO:0008270">
    <property type="term" value="F:zinc ion binding"/>
    <property type="evidence" value="ECO:0007669"/>
    <property type="project" value="UniProtKB-KW"/>
</dbReference>
<feature type="coiled-coil region" evidence="4">
    <location>
        <begin position="93"/>
        <end position="127"/>
    </location>
</feature>
<dbReference type="PANTHER" id="PTHR42647">
    <property type="entry name" value="SBP (S-RIBONUCLEASE BINDING PROTEIN) FAMILY PROTEIN"/>
    <property type="match status" value="1"/>
</dbReference>
<dbReference type="OrthoDB" id="1711136at2759"/>
<accession>A0A2U1NTE1</accession>
<keyword evidence="4" id="KW-0175">Coiled coil</keyword>
<evidence type="ECO:0000313" key="7">
    <source>
        <dbReference type="Proteomes" id="UP000245207"/>
    </source>
</evidence>
<keyword evidence="2" id="KW-0863">Zinc-finger</keyword>
<evidence type="ECO:0000256" key="5">
    <source>
        <dbReference type="SAM" id="MobiDB-lite"/>
    </source>
</evidence>
<evidence type="ECO:0000256" key="2">
    <source>
        <dbReference type="ARBA" id="ARBA00022771"/>
    </source>
</evidence>